<evidence type="ECO:0000313" key="8">
    <source>
        <dbReference type="Proteomes" id="UP000007364"/>
    </source>
</evidence>
<comment type="caution">
    <text evidence="7">The sequence shown here is derived from an EMBL/GenBank/DDBJ whole genome shotgun (WGS) entry which is preliminary data.</text>
</comment>
<evidence type="ECO:0000313" key="7">
    <source>
        <dbReference type="EMBL" id="EKF55116.1"/>
    </source>
</evidence>
<dbReference type="GO" id="GO:0009279">
    <property type="term" value="C:cell outer membrane"/>
    <property type="evidence" value="ECO:0007669"/>
    <property type="project" value="UniProtKB-SubCell"/>
</dbReference>
<protein>
    <submittedName>
        <fullName evidence="7">OmpA domain-containing protein</fullName>
    </submittedName>
</protein>
<evidence type="ECO:0000256" key="4">
    <source>
        <dbReference type="PROSITE-ProRule" id="PRU00473"/>
    </source>
</evidence>
<dbReference type="SUPFAM" id="SSF103088">
    <property type="entry name" value="OmpA-like"/>
    <property type="match status" value="2"/>
</dbReference>
<dbReference type="eggNOG" id="COG2885">
    <property type="taxonomic scope" value="Bacteria"/>
</dbReference>
<keyword evidence="2 4" id="KW-0472">Membrane</keyword>
<sequence>MGFCNKLTNFECNILQTNQIEMKPVYLVGIVLSIILGSFFNWILCCESDNVLGAEDENGAKENVTSLASPLIIRDQTGDFLFKSDSNFYFNKSNFIIKRPVSSQIEKGVVSLKSYIGNQNNKFVDITGFYDPMEENNSAFPNLGLARANAVKNYLLSLGVSSKKLNIHGSSKEVLVMEEESIVEGPIAIAITENANIKDAQAIIDNIKQHPIVLYFDSGKSSIRLNQNQREKYLNMVRALDKVDNVSILVEGHTDNTGEAEANQVLGRKRAEFIKEYLVSNGIAPIRIQTVSKGQLEPIAGNDTQEGRAQNRRIVITVN</sequence>
<feature type="domain" description="OmpA-like" evidence="6">
    <location>
        <begin position="203"/>
        <end position="319"/>
    </location>
</feature>
<dbReference type="STRING" id="555500.I215_08802"/>
<dbReference type="InterPro" id="IPR006664">
    <property type="entry name" value="OMP_bac"/>
</dbReference>
<dbReference type="Pfam" id="PF00691">
    <property type="entry name" value="OmpA"/>
    <property type="match status" value="2"/>
</dbReference>
<evidence type="ECO:0000259" key="6">
    <source>
        <dbReference type="PROSITE" id="PS51123"/>
    </source>
</evidence>
<dbReference type="InterPro" id="IPR036737">
    <property type="entry name" value="OmpA-like_sf"/>
</dbReference>
<feature type="transmembrane region" description="Helical" evidence="5">
    <location>
        <begin position="25"/>
        <end position="44"/>
    </location>
</feature>
<dbReference type="PROSITE" id="PS51123">
    <property type="entry name" value="OMPA_2"/>
    <property type="match status" value="1"/>
</dbReference>
<name>K2Q2Q4_9FLAO</name>
<dbReference type="PANTHER" id="PTHR30329:SF21">
    <property type="entry name" value="LIPOPROTEIN YIAD-RELATED"/>
    <property type="match status" value="1"/>
</dbReference>
<dbReference type="Gene3D" id="3.30.1330.60">
    <property type="entry name" value="OmpA-like domain"/>
    <property type="match status" value="2"/>
</dbReference>
<dbReference type="Proteomes" id="UP000007364">
    <property type="component" value="Unassembled WGS sequence"/>
</dbReference>
<evidence type="ECO:0000256" key="2">
    <source>
        <dbReference type="ARBA" id="ARBA00023136"/>
    </source>
</evidence>
<dbReference type="PANTHER" id="PTHR30329">
    <property type="entry name" value="STATOR ELEMENT OF FLAGELLAR MOTOR COMPLEX"/>
    <property type="match status" value="1"/>
</dbReference>
<dbReference type="CDD" id="cd07185">
    <property type="entry name" value="OmpA_C-like"/>
    <property type="match status" value="1"/>
</dbReference>
<evidence type="ECO:0000256" key="3">
    <source>
        <dbReference type="ARBA" id="ARBA00023237"/>
    </source>
</evidence>
<comment type="subcellular location">
    <subcellularLocation>
        <location evidence="1">Cell outer membrane</location>
    </subcellularLocation>
</comment>
<keyword evidence="3" id="KW-0998">Cell outer membrane</keyword>
<evidence type="ECO:0000256" key="5">
    <source>
        <dbReference type="SAM" id="Phobius"/>
    </source>
</evidence>
<dbReference type="PATRIC" id="fig|555500.3.peg.1818"/>
<keyword evidence="5" id="KW-1133">Transmembrane helix</keyword>
<reference evidence="7 8" key="1">
    <citation type="journal article" date="2012" name="J. Bacteriol.">
        <title>Genome Sequence of Galbibacter marinum Type Strain ck-I2-15.</title>
        <authorList>
            <person name="Lai Q."/>
            <person name="Li C."/>
            <person name="Shao Z."/>
        </authorList>
    </citation>
    <scope>NUCLEOTIDE SEQUENCE [LARGE SCALE GENOMIC DNA]</scope>
    <source>
        <strain evidence="8">ck-I2-15</strain>
    </source>
</reference>
<organism evidence="7 8">
    <name type="scientific">Galbibacter marinus</name>
    <dbReference type="NCBI Taxonomy" id="555500"/>
    <lineage>
        <taxon>Bacteria</taxon>
        <taxon>Pseudomonadati</taxon>
        <taxon>Bacteroidota</taxon>
        <taxon>Flavobacteriia</taxon>
        <taxon>Flavobacteriales</taxon>
        <taxon>Flavobacteriaceae</taxon>
        <taxon>Galbibacter</taxon>
    </lineage>
</organism>
<dbReference type="PRINTS" id="PR01021">
    <property type="entry name" value="OMPADOMAIN"/>
</dbReference>
<dbReference type="EMBL" id="AMSG01000010">
    <property type="protein sequence ID" value="EKF55116.1"/>
    <property type="molecule type" value="Genomic_DNA"/>
</dbReference>
<dbReference type="InterPro" id="IPR006665">
    <property type="entry name" value="OmpA-like"/>
</dbReference>
<dbReference type="AlphaFoldDB" id="K2Q2Q4"/>
<proteinExistence type="predicted"/>
<keyword evidence="5" id="KW-0812">Transmembrane</keyword>
<keyword evidence="8" id="KW-1185">Reference proteome</keyword>
<accession>K2Q2Q4</accession>
<gene>
    <name evidence="7" type="ORF">I215_08802</name>
</gene>
<dbReference type="InterPro" id="IPR050330">
    <property type="entry name" value="Bact_OuterMem_StrucFunc"/>
</dbReference>
<evidence type="ECO:0000256" key="1">
    <source>
        <dbReference type="ARBA" id="ARBA00004442"/>
    </source>
</evidence>